<dbReference type="Proteomes" id="UP000063229">
    <property type="component" value="Chromosome"/>
</dbReference>
<keyword evidence="2" id="KW-1185">Reference proteome</keyword>
<accession>A0A0X1T867</accession>
<evidence type="ECO:0000313" key="1">
    <source>
        <dbReference type="EMBL" id="AMB88310.1"/>
    </source>
</evidence>
<name>A0A0X1T867_PSEAA</name>
<dbReference type="InterPro" id="IPR032871">
    <property type="entry name" value="AHH_dom_containing"/>
</dbReference>
<dbReference type="STRING" id="46677.AWM79_14160"/>
<reference evidence="1 2" key="1">
    <citation type="submission" date="2016-01" db="EMBL/GenBank/DDBJ databases">
        <authorList>
            <person name="McClelland M."/>
            <person name="Jain A."/>
            <person name="Saraogi P."/>
            <person name="Mendelson R."/>
            <person name="Westerman R."/>
            <person name="SanMiguel P."/>
            <person name="Csonka L."/>
        </authorList>
    </citation>
    <scope>NUCLEOTIDE SEQUENCE [LARGE SCALE GENOMIC DNA]</scope>
    <source>
        <strain evidence="1 2">NCPPB 2472</strain>
    </source>
</reference>
<gene>
    <name evidence="1" type="ORF">AWM79_14160</name>
</gene>
<dbReference type="EMBL" id="CP014135">
    <property type="protein sequence ID" value="AMB88310.1"/>
    <property type="molecule type" value="Genomic_DNA"/>
</dbReference>
<evidence type="ECO:0008006" key="3">
    <source>
        <dbReference type="Google" id="ProtNLM"/>
    </source>
</evidence>
<dbReference type="Pfam" id="PF14412">
    <property type="entry name" value="AHH"/>
    <property type="match status" value="1"/>
</dbReference>
<dbReference type="KEGG" id="pagb:AWM79_14160"/>
<dbReference type="AlphaFoldDB" id="A0A0X1T867"/>
<protein>
    <recommendedName>
        <fullName evidence="3">Type IV secretion protein Rhs</fullName>
    </recommendedName>
</protein>
<organism evidence="1 2">
    <name type="scientific">Pseudomonas agarici</name>
    <dbReference type="NCBI Taxonomy" id="46677"/>
    <lineage>
        <taxon>Bacteria</taxon>
        <taxon>Pseudomonadati</taxon>
        <taxon>Pseudomonadota</taxon>
        <taxon>Gammaproteobacteria</taxon>
        <taxon>Pseudomonadales</taxon>
        <taxon>Pseudomonadaceae</taxon>
        <taxon>Pseudomonas</taxon>
    </lineage>
</organism>
<sequence length="145" mass="15874">MEGGVNLYQYAPNPMGWIDPTGLTSCELSNAMERNGTIRPLNSAAHHIVPETAKGARPARDVLQKYNIGINKNENGVFLPTNKNTSSTPGILHNGKHPNKYLDAINRRIITADKIGGKQAVINELQKIKNILSSANRGASWYNII</sequence>
<proteinExistence type="predicted"/>
<evidence type="ECO:0000313" key="2">
    <source>
        <dbReference type="Proteomes" id="UP000063229"/>
    </source>
</evidence>